<dbReference type="InterPro" id="IPR000008">
    <property type="entry name" value="C2_dom"/>
</dbReference>
<dbReference type="PANTHER" id="PTHR32246:SF173">
    <property type="entry name" value="C2 DOMAIN-CONTAINING PROTEIN"/>
    <property type="match status" value="1"/>
</dbReference>
<dbReference type="AlphaFoldDB" id="A0A8T2VDY1"/>
<feature type="region of interest" description="Disordered" evidence="1">
    <location>
        <begin position="267"/>
        <end position="295"/>
    </location>
</feature>
<evidence type="ECO:0000313" key="3">
    <source>
        <dbReference type="EMBL" id="KAH7445288.1"/>
    </source>
</evidence>
<dbReference type="SMART" id="SM00239">
    <property type="entry name" value="C2"/>
    <property type="match status" value="1"/>
</dbReference>
<accession>A0A8T2VDY1</accession>
<evidence type="ECO:0000259" key="2">
    <source>
        <dbReference type="PROSITE" id="PS50004"/>
    </source>
</evidence>
<evidence type="ECO:0000313" key="4">
    <source>
        <dbReference type="Proteomes" id="UP000825935"/>
    </source>
</evidence>
<dbReference type="EMBL" id="CM035406">
    <property type="protein sequence ID" value="KAH7445288.1"/>
    <property type="molecule type" value="Genomic_DNA"/>
</dbReference>
<proteinExistence type="predicted"/>
<dbReference type="SUPFAM" id="SSF49562">
    <property type="entry name" value="C2 domain (Calcium/lipid-binding domain, CaLB)"/>
    <property type="match status" value="1"/>
</dbReference>
<dbReference type="InterPro" id="IPR035892">
    <property type="entry name" value="C2_domain_sf"/>
</dbReference>
<dbReference type="PROSITE" id="PS50004">
    <property type="entry name" value="C2"/>
    <property type="match status" value="1"/>
</dbReference>
<feature type="domain" description="C2" evidence="2">
    <location>
        <begin position="1"/>
        <end position="109"/>
    </location>
</feature>
<name>A0A8T2VDY1_CERRI</name>
<dbReference type="Pfam" id="PF00168">
    <property type="entry name" value="C2"/>
    <property type="match status" value="1"/>
</dbReference>
<reference evidence="3" key="1">
    <citation type="submission" date="2021-08" db="EMBL/GenBank/DDBJ databases">
        <title>WGS assembly of Ceratopteris richardii.</title>
        <authorList>
            <person name="Marchant D.B."/>
            <person name="Chen G."/>
            <person name="Jenkins J."/>
            <person name="Shu S."/>
            <person name="Leebens-Mack J."/>
            <person name="Grimwood J."/>
            <person name="Schmutz J."/>
            <person name="Soltis P."/>
            <person name="Soltis D."/>
            <person name="Chen Z.-H."/>
        </authorList>
    </citation>
    <scope>NUCLEOTIDE SEQUENCE</scope>
    <source>
        <strain evidence="3">Whitten #5841</strain>
        <tissue evidence="3">Leaf</tissue>
    </source>
</reference>
<keyword evidence="4" id="KW-1185">Reference proteome</keyword>
<evidence type="ECO:0000256" key="1">
    <source>
        <dbReference type="SAM" id="MobiDB-lite"/>
    </source>
</evidence>
<dbReference type="OrthoDB" id="270970at2759"/>
<protein>
    <recommendedName>
        <fullName evidence="2">C2 domain-containing protein</fullName>
    </recommendedName>
</protein>
<gene>
    <name evidence="3" type="ORF">KP509_01G000800</name>
</gene>
<organism evidence="3 4">
    <name type="scientific">Ceratopteris richardii</name>
    <name type="common">Triangle waterfern</name>
    <dbReference type="NCBI Taxonomy" id="49495"/>
    <lineage>
        <taxon>Eukaryota</taxon>
        <taxon>Viridiplantae</taxon>
        <taxon>Streptophyta</taxon>
        <taxon>Embryophyta</taxon>
        <taxon>Tracheophyta</taxon>
        <taxon>Polypodiopsida</taxon>
        <taxon>Polypodiidae</taxon>
        <taxon>Polypodiales</taxon>
        <taxon>Pteridineae</taxon>
        <taxon>Pteridaceae</taxon>
        <taxon>Parkerioideae</taxon>
        <taxon>Ceratopteris</taxon>
    </lineage>
</organism>
<dbReference type="PANTHER" id="PTHR32246">
    <property type="entry name" value="INGRESSION PROTEIN FIC1"/>
    <property type="match status" value="1"/>
</dbReference>
<dbReference type="Gene3D" id="2.60.40.150">
    <property type="entry name" value="C2 domain"/>
    <property type="match status" value="1"/>
</dbReference>
<sequence>MMEKRLIEVTLDSATNLKDVNYLSKMQTYAVLKFSSYVEYRTKVDPHGGTNPVWRETTEFMVPEYIYKSGEGSMKVEIFTHSTLGQKFVCEATIPFCHVSDLKILHHPYKKTYPLKTNSGDLYGDLTIYITVRDKMPIKENGEESNVASCRSYHLNQSNKTQYPYSSSSDYNQNQITRDSFPFNTASENTTISQDYTFYYPTIPHNPTRTIHGDLGHTPMPLHFGSPLHHTQVSYPPSPKTCANMPVRTSPTVYPTPNFDMLSDQSTKFSTTPTPKIVHASPPRQPPKAIVPTRPTIIPPNQVSIENGTRHDANLTRQVIVSETGYKNCLFGTPMGKFLLTQVRHEKPAKTRY</sequence>
<comment type="caution">
    <text evidence="3">The sequence shown here is derived from an EMBL/GenBank/DDBJ whole genome shotgun (WGS) entry which is preliminary data.</text>
</comment>
<dbReference type="Proteomes" id="UP000825935">
    <property type="component" value="Chromosome 1"/>
</dbReference>